<sequence>MSETKAVPVGDARWAHPTKAQGPNEMESQWKEISESPEFKGLMSAKAKFLIPAILFSFAYYFMLPISVGYFPQIMNKKIIGPINLAYLFALSQFFVAWAVAFVYAHVAGNHFDVTVDAIKAKYRGRSAR</sequence>
<feature type="transmembrane region" description="Helical" evidence="1">
    <location>
        <begin position="49"/>
        <end position="71"/>
    </location>
</feature>
<evidence type="ECO:0000313" key="2">
    <source>
        <dbReference type="EMBL" id="TCP62468.1"/>
    </source>
</evidence>
<proteinExistence type="predicted"/>
<dbReference type="RefSeq" id="WP_207668874.1">
    <property type="nucleotide sequence ID" value="NZ_JAOQNU010000021.1"/>
</dbReference>
<keyword evidence="1" id="KW-1133">Transmembrane helix</keyword>
<accession>A0A4R2RIE4</accession>
<dbReference type="InterPro" id="IPR007436">
    <property type="entry name" value="DUF485"/>
</dbReference>
<protein>
    <submittedName>
        <fullName evidence="2">Uncharacterized membrane protein (DUF485 family)</fullName>
    </submittedName>
</protein>
<dbReference type="PANTHER" id="PTHR38441">
    <property type="entry name" value="INTEGRAL MEMBRANE PROTEIN-RELATED"/>
    <property type="match status" value="1"/>
</dbReference>
<dbReference type="PANTHER" id="PTHR38441:SF1">
    <property type="entry name" value="MEMBRANE PROTEIN"/>
    <property type="match status" value="1"/>
</dbReference>
<evidence type="ECO:0000313" key="3">
    <source>
        <dbReference type="Proteomes" id="UP000294813"/>
    </source>
</evidence>
<reference evidence="2 3" key="1">
    <citation type="submission" date="2019-03" db="EMBL/GenBank/DDBJ databases">
        <title>Genomic Encyclopedia of Type Strains, Phase IV (KMG-IV): sequencing the most valuable type-strain genomes for metagenomic binning, comparative biology and taxonomic classification.</title>
        <authorList>
            <person name="Goeker M."/>
        </authorList>
    </citation>
    <scope>NUCLEOTIDE SEQUENCE [LARGE SCALE GENOMIC DNA]</scope>
    <source>
        <strain evidence="2 3">DSM 11170</strain>
    </source>
</reference>
<dbReference type="EMBL" id="SLXT01000022">
    <property type="protein sequence ID" value="TCP62468.1"/>
    <property type="molecule type" value="Genomic_DNA"/>
</dbReference>
<comment type="caution">
    <text evidence="2">The sequence shown here is derived from an EMBL/GenBank/DDBJ whole genome shotgun (WGS) entry which is preliminary data.</text>
</comment>
<gene>
    <name evidence="2" type="ORF">EDD73_12239</name>
</gene>
<dbReference type="AlphaFoldDB" id="A0A4R2RIE4"/>
<dbReference type="Pfam" id="PF04341">
    <property type="entry name" value="DUF485"/>
    <property type="match status" value="1"/>
</dbReference>
<name>A0A4R2RIE4_9FIRM</name>
<evidence type="ECO:0000256" key="1">
    <source>
        <dbReference type="SAM" id="Phobius"/>
    </source>
</evidence>
<feature type="transmembrane region" description="Helical" evidence="1">
    <location>
        <begin position="83"/>
        <end position="105"/>
    </location>
</feature>
<keyword evidence="1" id="KW-0472">Membrane</keyword>
<keyword evidence="3" id="KW-1185">Reference proteome</keyword>
<dbReference type="Proteomes" id="UP000294813">
    <property type="component" value="Unassembled WGS sequence"/>
</dbReference>
<keyword evidence="1" id="KW-0812">Transmembrane</keyword>
<organism evidence="2 3">
    <name type="scientific">Heliophilum fasciatum</name>
    <dbReference type="NCBI Taxonomy" id="35700"/>
    <lineage>
        <taxon>Bacteria</taxon>
        <taxon>Bacillati</taxon>
        <taxon>Bacillota</taxon>
        <taxon>Clostridia</taxon>
        <taxon>Eubacteriales</taxon>
        <taxon>Heliobacteriaceae</taxon>
        <taxon>Heliophilum</taxon>
    </lineage>
</organism>